<comment type="caution">
    <text evidence="1">The sequence shown here is derived from an EMBL/GenBank/DDBJ whole genome shotgun (WGS) entry which is preliminary data.</text>
</comment>
<accession>A0A1Q2YEL9</accession>
<name>A0A1Q2YEL9_9ASCO</name>
<protein>
    <submittedName>
        <fullName evidence="1">Uncharacterized protein</fullName>
    </submittedName>
</protein>
<organism evidence="1 2">
    <name type="scientific">Pichia membranifaciens</name>
    <dbReference type="NCBI Taxonomy" id="4926"/>
    <lineage>
        <taxon>Eukaryota</taxon>
        <taxon>Fungi</taxon>
        <taxon>Dikarya</taxon>
        <taxon>Ascomycota</taxon>
        <taxon>Saccharomycotina</taxon>
        <taxon>Pichiomycetes</taxon>
        <taxon>Pichiales</taxon>
        <taxon>Pichiaceae</taxon>
        <taxon>Pichia</taxon>
    </lineage>
</organism>
<keyword evidence="2" id="KW-1185">Reference proteome</keyword>
<dbReference type="AlphaFoldDB" id="A0A1Q2YEL9"/>
<evidence type="ECO:0000313" key="2">
    <source>
        <dbReference type="Proteomes" id="UP000186136"/>
    </source>
</evidence>
<dbReference type="EMBL" id="BDGI01000047">
    <property type="protein sequence ID" value="GAV27833.1"/>
    <property type="molecule type" value="Genomic_DNA"/>
</dbReference>
<gene>
    <name evidence="1" type="ORF">PMKS-001301</name>
</gene>
<evidence type="ECO:0000313" key="1">
    <source>
        <dbReference type="EMBL" id="GAV27833.1"/>
    </source>
</evidence>
<dbReference type="Proteomes" id="UP000186136">
    <property type="component" value="Unassembled WGS sequence"/>
</dbReference>
<reference evidence="1 2" key="1">
    <citation type="submission" date="2016-08" db="EMBL/GenBank/DDBJ databases">
        <title>Whole genome shotgun sequence of Pichia membranifaciens KS47-1.</title>
        <authorList>
            <person name="Konishi M."/>
            <person name="Ishida M."/>
            <person name="Arakawa T."/>
            <person name="Kato Y."/>
            <person name="Horiuchi J."/>
        </authorList>
    </citation>
    <scope>NUCLEOTIDE SEQUENCE [LARGE SCALE GENOMIC DNA]</scope>
    <source>
        <strain evidence="1 2">KS47-1</strain>
    </source>
</reference>
<proteinExistence type="predicted"/>
<sequence length="104" mass="11276">MLFSQTGEKARRRERYRYKRIGSKLPAGAQEVARKYRLFGAYGTQADRRGGLQQGVEGADDGKVLEGSFKTASAGRVQELPGGGAKLQREAAQRFGAGAVREDA</sequence>